<accession>A0A1M5B0A5</accession>
<dbReference type="STRING" id="1302690.BUE76_16390"/>
<keyword evidence="2" id="KW-0802">TPR repeat</keyword>
<dbReference type="InterPro" id="IPR011990">
    <property type="entry name" value="TPR-like_helical_dom_sf"/>
</dbReference>
<sequence>MLLTCLLIAGFCGFTQTFTMGKQCRELVNAATALLQEKKFQQALEGYTQMEQSCKTRDARELVYTGKAEALNGLGRYEEAIAASDAALKLSKNKSLGGYFQKAYAQNKMGDVAASKASLANVMDLTEKNLDTRTKARNYALMSLVHQRQLNEPDSAAFYLDKAIALDAANPDFYIQKGDLLMAGQHYEAAFAQYDKAVEMGRTDMDMYVIRSNARMKMVQAKYGTNNTQELRSKMTATEKEQVCRELTKALSLGLKDMRKDMFAAMVCK</sequence>
<dbReference type="InterPro" id="IPR019734">
    <property type="entry name" value="TPR_rpt"/>
</dbReference>
<reference evidence="3 4" key="1">
    <citation type="submission" date="2016-11" db="EMBL/GenBank/DDBJ databases">
        <authorList>
            <person name="Jaros S."/>
            <person name="Januszkiewicz K."/>
            <person name="Wedrychowicz H."/>
        </authorList>
    </citation>
    <scope>NUCLEOTIDE SEQUENCE [LARGE SCALE GENOMIC DNA]</scope>
    <source>
        <strain evidence="3 4">DSM 26897</strain>
    </source>
</reference>
<name>A0A1M5B0A5_9BACT</name>
<gene>
    <name evidence="3" type="ORF">SAMN05444008_10782</name>
</gene>
<dbReference type="InterPro" id="IPR050498">
    <property type="entry name" value="Ycf3"/>
</dbReference>
<dbReference type="SMART" id="SM00028">
    <property type="entry name" value="TPR"/>
    <property type="match status" value="4"/>
</dbReference>
<dbReference type="EMBL" id="FQUO01000007">
    <property type="protein sequence ID" value="SHF35883.1"/>
    <property type="molecule type" value="Genomic_DNA"/>
</dbReference>
<dbReference type="SUPFAM" id="SSF48452">
    <property type="entry name" value="TPR-like"/>
    <property type="match status" value="1"/>
</dbReference>
<proteinExistence type="predicted"/>
<dbReference type="PANTHER" id="PTHR44858:SF1">
    <property type="entry name" value="UDP-N-ACETYLGLUCOSAMINE--PEPTIDE N-ACETYLGLUCOSAMINYLTRANSFERASE SPINDLY-RELATED"/>
    <property type="match status" value="1"/>
</dbReference>
<keyword evidence="4" id="KW-1185">Reference proteome</keyword>
<dbReference type="AlphaFoldDB" id="A0A1M5B0A5"/>
<dbReference type="OrthoDB" id="656781at2"/>
<dbReference type="Pfam" id="PF13181">
    <property type="entry name" value="TPR_8"/>
    <property type="match status" value="2"/>
</dbReference>
<evidence type="ECO:0000313" key="3">
    <source>
        <dbReference type="EMBL" id="SHF35883.1"/>
    </source>
</evidence>
<evidence type="ECO:0000256" key="2">
    <source>
        <dbReference type="ARBA" id="ARBA00022803"/>
    </source>
</evidence>
<keyword evidence="1" id="KW-0677">Repeat</keyword>
<evidence type="ECO:0000313" key="4">
    <source>
        <dbReference type="Proteomes" id="UP000184368"/>
    </source>
</evidence>
<dbReference type="PANTHER" id="PTHR44858">
    <property type="entry name" value="TETRATRICOPEPTIDE REPEAT PROTEIN 6"/>
    <property type="match status" value="1"/>
</dbReference>
<dbReference type="Gene3D" id="1.25.40.10">
    <property type="entry name" value="Tetratricopeptide repeat domain"/>
    <property type="match status" value="2"/>
</dbReference>
<organism evidence="3 4">
    <name type="scientific">Cnuella takakiae</name>
    <dbReference type="NCBI Taxonomy" id="1302690"/>
    <lineage>
        <taxon>Bacteria</taxon>
        <taxon>Pseudomonadati</taxon>
        <taxon>Bacteroidota</taxon>
        <taxon>Chitinophagia</taxon>
        <taxon>Chitinophagales</taxon>
        <taxon>Chitinophagaceae</taxon>
        <taxon>Cnuella</taxon>
    </lineage>
</organism>
<dbReference type="Proteomes" id="UP000184368">
    <property type="component" value="Unassembled WGS sequence"/>
</dbReference>
<evidence type="ECO:0000256" key="1">
    <source>
        <dbReference type="ARBA" id="ARBA00022737"/>
    </source>
</evidence>
<protein>
    <submittedName>
        <fullName evidence="3">Tetratricopeptide repeat-containing protein</fullName>
    </submittedName>
</protein>